<organism evidence="1 2">
    <name type="scientific">Naegleria fowleri</name>
    <name type="common">Brain eating amoeba</name>
    <dbReference type="NCBI Taxonomy" id="5763"/>
    <lineage>
        <taxon>Eukaryota</taxon>
        <taxon>Discoba</taxon>
        <taxon>Heterolobosea</taxon>
        <taxon>Tetramitia</taxon>
        <taxon>Eutetramitia</taxon>
        <taxon>Vahlkampfiidae</taxon>
        <taxon>Naegleria</taxon>
    </lineage>
</organism>
<protein>
    <submittedName>
        <fullName evidence="1">Uncharacterized protein</fullName>
    </submittedName>
</protein>
<reference evidence="1 2" key="1">
    <citation type="journal article" date="2019" name="Sci. Rep.">
        <title>Nanopore sequencing improves the draft genome of the human pathogenic amoeba Naegleria fowleri.</title>
        <authorList>
            <person name="Liechti N."/>
            <person name="Schurch N."/>
            <person name="Bruggmann R."/>
            <person name="Wittwer M."/>
        </authorList>
    </citation>
    <scope>NUCLEOTIDE SEQUENCE [LARGE SCALE GENOMIC DNA]</scope>
    <source>
        <strain evidence="1 2">ATCC 30894</strain>
    </source>
</reference>
<gene>
    <name evidence="1" type="ORF">FDP41_012744</name>
</gene>
<dbReference type="RefSeq" id="XP_044565669.1">
    <property type="nucleotide sequence ID" value="XM_044703297.1"/>
</dbReference>
<dbReference type="AlphaFoldDB" id="A0A6A5BZX1"/>
<accession>A0A6A5BZX1</accession>
<sequence>MRGKREGSDRKSFCDLFFVERLNDLEVKVFGLASNMEKSDSSNELDFRMEQNIEHTLMDMIYFSNDVIHNSSQMMLNYNLKLEFTRMDRNKLIKRLIMCLKFFVSFKKFQLRRLEIITCLVQCICNLFDIYNKLSMANNVPLVQDKVEMNSEIPVLVEILQLLRYLLTRNLIYRQDVTKCFLTCITFCVQSMEDYKNLCDAEYQSKANSILTLVGIILIEDTIAKTLIAQEHMPRDLVIQSADCLSNCIQFGPSLFGTLFNNKFFDRLHYILQLLFSQEQAIYVKNLVGECWNESFMKFLSKLHEILSICIINFDQSVSVMAEFTLILINNYWDTTTVHLESIAPFLFIYELSKKKSPLYAQYFKPCFVASIVTSLQFWMKHHYQDILTPFLVNLIQKWMEIYCDHFISTQYIHSIVNDILQSSLIQTIFSLLGKKDLSQELHTSITSFLSFMISSLNSNDIYNIHMLSDYLSSKVILPFLSFNDSENDKENVPLMITRLLQERRLIPLLVENQFQKHVELLLGEEAEHLIGQELKELLCKTEKELSHMKTMLKMLPHEEKQLLQITEGVQFKKSLEEK</sequence>
<dbReference type="GeneID" id="68119959"/>
<evidence type="ECO:0000313" key="1">
    <source>
        <dbReference type="EMBL" id="KAF0980956.1"/>
    </source>
</evidence>
<dbReference type="VEuPathDB" id="AmoebaDB:NF0038290"/>
<dbReference type="EMBL" id="VFQX01000016">
    <property type="protein sequence ID" value="KAF0980956.1"/>
    <property type="molecule type" value="Genomic_DNA"/>
</dbReference>
<dbReference type="Proteomes" id="UP000444721">
    <property type="component" value="Unassembled WGS sequence"/>
</dbReference>
<dbReference type="VEuPathDB" id="AmoebaDB:NfTy_037070"/>
<dbReference type="OrthoDB" id="10359602at2759"/>
<comment type="caution">
    <text evidence="1">The sequence shown here is derived from an EMBL/GenBank/DDBJ whole genome shotgun (WGS) entry which is preliminary data.</text>
</comment>
<keyword evidence="2" id="KW-1185">Reference proteome</keyword>
<evidence type="ECO:0000313" key="2">
    <source>
        <dbReference type="Proteomes" id="UP000444721"/>
    </source>
</evidence>
<dbReference type="VEuPathDB" id="AmoebaDB:FDP41_012744"/>
<name>A0A6A5BZX1_NAEFO</name>
<proteinExistence type="predicted"/>